<dbReference type="CDD" id="cd00093">
    <property type="entry name" value="HTH_XRE"/>
    <property type="match status" value="1"/>
</dbReference>
<organism evidence="2 3">
    <name type="scientific">Exiguobacterium sibiricum (strain DSM 17290 / CCUG 55495 / CIP 109462 / JCM 13490 / 255-15)</name>
    <dbReference type="NCBI Taxonomy" id="262543"/>
    <lineage>
        <taxon>Bacteria</taxon>
        <taxon>Bacillati</taxon>
        <taxon>Bacillota</taxon>
        <taxon>Bacilli</taxon>
        <taxon>Bacillales</taxon>
        <taxon>Bacillales Family XII. Incertae Sedis</taxon>
        <taxon>Exiguobacterium</taxon>
    </lineage>
</organism>
<dbReference type="InterPro" id="IPR010982">
    <property type="entry name" value="Lambda_DNA-bd_dom_sf"/>
</dbReference>
<proteinExistence type="predicted"/>
<dbReference type="STRING" id="262543.Exig_2376"/>
<dbReference type="RefSeq" id="WP_012371242.1">
    <property type="nucleotide sequence ID" value="NC_010556.1"/>
</dbReference>
<evidence type="ECO:0000313" key="2">
    <source>
        <dbReference type="EMBL" id="ACB61826.1"/>
    </source>
</evidence>
<dbReference type="Proteomes" id="UP000001681">
    <property type="component" value="Chromosome"/>
</dbReference>
<dbReference type="KEGG" id="esi:Exig_2376"/>
<dbReference type="Pfam" id="PF01381">
    <property type="entry name" value="HTH_3"/>
    <property type="match status" value="1"/>
</dbReference>
<dbReference type="InterPro" id="IPR001387">
    <property type="entry name" value="Cro/C1-type_HTH"/>
</dbReference>
<dbReference type="eggNOG" id="COG1396">
    <property type="taxonomic scope" value="Bacteria"/>
</dbReference>
<gene>
    <name evidence="2" type="ordered locus">Exig_2376</name>
</gene>
<accession>B1YL24</accession>
<keyword evidence="3" id="KW-1185">Reference proteome</keyword>
<evidence type="ECO:0000313" key="3">
    <source>
        <dbReference type="Proteomes" id="UP000001681"/>
    </source>
</evidence>
<evidence type="ECO:0000259" key="1">
    <source>
        <dbReference type="PROSITE" id="PS50943"/>
    </source>
</evidence>
<dbReference type="SUPFAM" id="SSF47413">
    <property type="entry name" value="lambda repressor-like DNA-binding domains"/>
    <property type="match status" value="1"/>
</dbReference>
<dbReference type="AlphaFoldDB" id="B1YL24"/>
<reference evidence="3" key="3">
    <citation type="submission" date="2008-04" db="EMBL/GenBank/DDBJ databases">
        <title>Complete sequence of chromosome of Exiguobacterium sibiricum 255-15.</title>
        <authorList>
            <consortium name="US DOE Joint Genome Institute"/>
            <person name="Copeland A."/>
            <person name="Lucas S."/>
            <person name="Lapidus A."/>
            <person name="Glavina del Rio T."/>
            <person name="Dalin E."/>
            <person name="Tice H."/>
            <person name="Bruce D."/>
            <person name="Goodwin L."/>
            <person name="Pitluck S."/>
            <person name="Kiss H."/>
            <person name="Chertkov O."/>
            <person name="Monk C."/>
            <person name="Brettin T."/>
            <person name="Detter J.C."/>
            <person name="Han C."/>
            <person name="Kuske C.R."/>
            <person name="Schmutz J."/>
            <person name="Larimer F."/>
            <person name="Land M."/>
            <person name="Hauser L."/>
            <person name="Kyrpides N."/>
            <person name="Mikhailova N."/>
            <person name="Vishnivetskaya T."/>
            <person name="Rodrigues D.F."/>
            <person name="Gilichinsky D."/>
            <person name="Tiedje J."/>
            <person name="Richardson P."/>
        </authorList>
    </citation>
    <scope>NUCLEOTIDE SEQUENCE [LARGE SCALE GENOMIC DNA]</scope>
    <source>
        <strain evidence="3">DSM 17290 / CIP 109462 / JCM 13490 / 255-15</strain>
    </source>
</reference>
<dbReference type="SMART" id="SM00530">
    <property type="entry name" value="HTH_XRE"/>
    <property type="match status" value="1"/>
</dbReference>
<name>B1YL24_EXIS2</name>
<reference evidence="2 3" key="1">
    <citation type="journal article" date="2006" name="Extremophiles">
        <title>Characterization of Exiguobacterium isolates from the Siberian permafrost. Description of Exiguobacterium sibiricum sp. nov.</title>
        <authorList>
            <person name="Rodrigues D.F."/>
            <person name="Goris J."/>
            <person name="Vishnivetskaya T."/>
            <person name="Gilichinsky D."/>
            <person name="Thomashow M.F."/>
            <person name="Tiedje J.M."/>
        </authorList>
    </citation>
    <scope>NUCLEOTIDE SEQUENCE [LARGE SCALE GENOMIC DNA]</scope>
    <source>
        <strain evidence="3">DSM 17290 / CIP 109462 / JCM 13490 / 255-15</strain>
    </source>
</reference>
<dbReference type="HOGENOM" id="CLU_066192_38_0_9"/>
<dbReference type="PROSITE" id="PS50943">
    <property type="entry name" value="HTH_CROC1"/>
    <property type="match status" value="1"/>
</dbReference>
<feature type="domain" description="HTH cro/C1-type" evidence="1">
    <location>
        <begin position="12"/>
        <end position="71"/>
    </location>
</feature>
<dbReference type="GO" id="GO:0003677">
    <property type="term" value="F:DNA binding"/>
    <property type="evidence" value="ECO:0007669"/>
    <property type="project" value="InterPro"/>
</dbReference>
<dbReference type="EMBL" id="CP001022">
    <property type="protein sequence ID" value="ACB61826.1"/>
    <property type="molecule type" value="Genomic_DNA"/>
</dbReference>
<protein>
    <submittedName>
        <fullName evidence="2">Helix-turn-helix domain protein</fullName>
    </submittedName>
</protein>
<reference evidence="2 3" key="2">
    <citation type="journal article" date="2008" name="BMC Genomics">
        <title>Architecture of thermal adaptation in an Exiguobacterium sibiricum strain isolated from 3 million year old permafrost: a genome and transcriptome approach.</title>
        <authorList>
            <person name="Rodrigues D.F."/>
            <person name="Ivanova N."/>
            <person name="He Z."/>
            <person name="Huebner M."/>
            <person name="Zhou J."/>
            <person name="Tiedje J.M."/>
        </authorList>
    </citation>
    <scope>NUCLEOTIDE SEQUENCE [LARGE SCALE GENOMIC DNA]</scope>
    <source>
        <strain evidence="3">DSM 17290 / CIP 109462 / JCM 13490 / 255-15</strain>
    </source>
</reference>
<dbReference type="Gene3D" id="1.10.260.40">
    <property type="entry name" value="lambda repressor-like DNA-binding domains"/>
    <property type="match status" value="1"/>
</dbReference>
<sequence length="79" mass="8926">MNNIRNLIGKNLKRIRKENCITQEELSAKLLTSGTNLDRPMISKIENQTREVTDIELVAIANVLSTSIDSLIEKSKDEN</sequence>